<protein>
    <recommendedName>
        <fullName evidence="1">FHA domain-containing protein</fullName>
    </recommendedName>
</protein>
<proteinExistence type="predicted"/>
<evidence type="ECO:0000313" key="3">
    <source>
        <dbReference type="Proteomes" id="UP001190700"/>
    </source>
</evidence>
<accession>A0AAE0BFZ0</accession>
<dbReference type="InterPro" id="IPR000253">
    <property type="entry name" value="FHA_dom"/>
</dbReference>
<evidence type="ECO:0000259" key="1">
    <source>
        <dbReference type="PROSITE" id="PS50006"/>
    </source>
</evidence>
<dbReference type="PROSITE" id="PS50006">
    <property type="entry name" value="FHA_DOMAIN"/>
    <property type="match status" value="1"/>
</dbReference>
<dbReference type="Gene3D" id="2.60.200.20">
    <property type="match status" value="1"/>
</dbReference>
<dbReference type="InterPro" id="IPR008984">
    <property type="entry name" value="SMAD_FHA_dom_sf"/>
</dbReference>
<dbReference type="SUPFAM" id="SSF49879">
    <property type="entry name" value="SMAD/FHA domain"/>
    <property type="match status" value="1"/>
</dbReference>
<name>A0AAE0BFZ0_9CHLO</name>
<dbReference type="AlphaFoldDB" id="A0AAE0BFZ0"/>
<reference evidence="2 3" key="1">
    <citation type="journal article" date="2015" name="Genome Biol. Evol.">
        <title>Comparative Genomics of a Bacterivorous Green Alga Reveals Evolutionary Causalities and Consequences of Phago-Mixotrophic Mode of Nutrition.</title>
        <authorList>
            <person name="Burns J.A."/>
            <person name="Paasch A."/>
            <person name="Narechania A."/>
            <person name="Kim E."/>
        </authorList>
    </citation>
    <scope>NUCLEOTIDE SEQUENCE [LARGE SCALE GENOMIC DNA]</scope>
    <source>
        <strain evidence="2 3">PLY_AMNH</strain>
    </source>
</reference>
<dbReference type="SMART" id="SM00240">
    <property type="entry name" value="FHA"/>
    <property type="match status" value="1"/>
</dbReference>
<dbReference type="EMBL" id="LGRX02035195">
    <property type="protein sequence ID" value="KAK3235918.1"/>
    <property type="molecule type" value="Genomic_DNA"/>
</dbReference>
<dbReference type="Proteomes" id="UP001190700">
    <property type="component" value="Unassembled WGS sequence"/>
</dbReference>
<organism evidence="2 3">
    <name type="scientific">Cymbomonas tetramitiformis</name>
    <dbReference type="NCBI Taxonomy" id="36881"/>
    <lineage>
        <taxon>Eukaryota</taxon>
        <taxon>Viridiplantae</taxon>
        <taxon>Chlorophyta</taxon>
        <taxon>Pyramimonadophyceae</taxon>
        <taxon>Pyramimonadales</taxon>
        <taxon>Pyramimonadaceae</taxon>
        <taxon>Cymbomonas</taxon>
    </lineage>
</organism>
<evidence type="ECO:0000313" key="2">
    <source>
        <dbReference type="EMBL" id="KAK3235918.1"/>
    </source>
</evidence>
<keyword evidence="3" id="KW-1185">Reference proteome</keyword>
<gene>
    <name evidence="2" type="ORF">CYMTET_53912</name>
</gene>
<dbReference type="Pfam" id="PF00498">
    <property type="entry name" value="FHA"/>
    <property type="match status" value="1"/>
</dbReference>
<dbReference type="InterPro" id="IPR050923">
    <property type="entry name" value="Cell_Proc_Reg/RNA_Proc"/>
</dbReference>
<feature type="domain" description="FHA" evidence="1">
    <location>
        <begin position="12"/>
        <end position="61"/>
    </location>
</feature>
<sequence>MPAAIELTGEEVTIGRDEPADLVIPLPTISGNHCQLAQVDSDFYIMDLGSTNGTYLNGRQLTPAKPEMLALGDEVVFGDTHLGKFVLEETAE</sequence>
<comment type="caution">
    <text evidence="2">The sequence shown here is derived from an EMBL/GenBank/DDBJ whole genome shotgun (WGS) entry which is preliminary data.</text>
</comment>
<dbReference type="CDD" id="cd00060">
    <property type="entry name" value="FHA"/>
    <property type="match status" value="1"/>
</dbReference>
<dbReference type="PANTHER" id="PTHR23308">
    <property type="entry name" value="NUCLEAR INHIBITOR OF PROTEIN PHOSPHATASE-1"/>
    <property type="match status" value="1"/>
</dbReference>